<dbReference type="OrthoDB" id="9983528at2"/>
<evidence type="ECO:0000313" key="3">
    <source>
        <dbReference type="Proteomes" id="UP000010290"/>
    </source>
</evidence>
<protein>
    <submittedName>
        <fullName evidence="2">Uncharacterized protein</fullName>
    </submittedName>
</protein>
<dbReference type="EMBL" id="AKKN01000008">
    <property type="protein sequence ID" value="EKT57437.1"/>
    <property type="molecule type" value="Genomic_DNA"/>
</dbReference>
<accession>K8WIY1</accession>
<dbReference type="AlphaFoldDB" id="K8WIY1"/>
<dbReference type="PATRIC" id="fig|1141660.3.peg.1721"/>
<organism evidence="2 3">
    <name type="scientific">Providencia sneebia DSM 19967</name>
    <dbReference type="NCBI Taxonomy" id="1141660"/>
    <lineage>
        <taxon>Bacteria</taxon>
        <taxon>Pseudomonadati</taxon>
        <taxon>Pseudomonadota</taxon>
        <taxon>Gammaproteobacteria</taxon>
        <taxon>Enterobacterales</taxon>
        <taxon>Morganellaceae</taxon>
        <taxon>Providencia</taxon>
    </lineage>
</organism>
<comment type="caution">
    <text evidence="2">The sequence shown here is derived from an EMBL/GenBank/DDBJ whole genome shotgun (WGS) entry which is preliminary data.</text>
</comment>
<name>K8WIY1_9GAMM</name>
<keyword evidence="1" id="KW-0472">Membrane</keyword>
<reference evidence="2 3" key="1">
    <citation type="journal article" date="2012" name="BMC Genomics">
        <title>Comparative genomics of bacteria in the genus Providencia isolated from wild Drosophila melanogaster.</title>
        <authorList>
            <person name="Galac M.R."/>
            <person name="Lazzaro B.P."/>
        </authorList>
    </citation>
    <scope>NUCLEOTIDE SEQUENCE [LARGE SCALE GENOMIC DNA]</scope>
    <source>
        <strain evidence="2 3">DSM 19967</strain>
    </source>
</reference>
<evidence type="ECO:0000313" key="2">
    <source>
        <dbReference type="EMBL" id="EKT57437.1"/>
    </source>
</evidence>
<sequence length="75" mass="8722">MDIIIETVTKTIAAILGFIFDIFSFIGYRIAILVTAFVALHFSGYRVPLILAYIILGLFLYSPSIYRIWKRKNYR</sequence>
<dbReference type="Proteomes" id="UP000010290">
    <property type="component" value="Chromosome"/>
</dbReference>
<proteinExistence type="predicted"/>
<evidence type="ECO:0000256" key="1">
    <source>
        <dbReference type="SAM" id="Phobius"/>
    </source>
</evidence>
<feature type="transmembrane region" description="Helical" evidence="1">
    <location>
        <begin position="50"/>
        <end position="69"/>
    </location>
</feature>
<feature type="transmembrane region" description="Helical" evidence="1">
    <location>
        <begin position="12"/>
        <end position="38"/>
    </location>
</feature>
<keyword evidence="1" id="KW-0812">Transmembrane</keyword>
<dbReference type="RefSeq" id="WP_008915547.1">
    <property type="nucleotide sequence ID" value="NZ_CM001773.1"/>
</dbReference>
<keyword evidence="3" id="KW-1185">Reference proteome</keyword>
<keyword evidence="1" id="KW-1133">Transmembrane helix</keyword>
<dbReference type="HOGENOM" id="CLU_2668182_0_0_6"/>
<gene>
    <name evidence="2" type="ORF">OO7_08610</name>
</gene>